<dbReference type="InterPro" id="IPR008220">
    <property type="entry name" value="HAT_MetX-like"/>
</dbReference>
<dbReference type="PANTHER" id="PTHR32268">
    <property type="entry name" value="HOMOSERINE O-ACETYLTRANSFERASE"/>
    <property type="match status" value="1"/>
</dbReference>
<accession>A0ABN9QRT7</accession>
<protein>
    <recommendedName>
        <fullName evidence="6">Homoserine O-acetyltransferase</fullName>
    </recommendedName>
</protein>
<evidence type="ECO:0000259" key="2">
    <source>
        <dbReference type="Pfam" id="PF00561"/>
    </source>
</evidence>
<dbReference type="InterPro" id="IPR001509">
    <property type="entry name" value="Epimerase_deHydtase"/>
</dbReference>
<evidence type="ECO:0000256" key="1">
    <source>
        <dbReference type="ARBA" id="ARBA00006886"/>
    </source>
</evidence>
<dbReference type="InterPro" id="IPR036291">
    <property type="entry name" value="NAD(P)-bd_dom_sf"/>
</dbReference>
<dbReference type="InterPro" id="IPR029058">
    <property type="entry name" value="AB_hydrolase_fold"/>
</dbReference>
<proteinExistence type="inferred from homology"/>
<evidence type="ECO:0000313" key="4">
    <source>
        <dbReference type="EMBL" id="CAK0808633.1"/>
    </source>
</evidence>
<feature type="domain" description="AB hydrolase-1" evidence="2">
    <location>
        <begin position="422"/>
        <end position="521"/>
    </location>
</feature>
<comment type="caution">
    <text evidence="4">The sequence shown here is derived from an EMBL/GenBank/DDBJ whole genome shotgun (WGS) entry which is preliminary data.</text>
</comment>
<sequence>MARTGGGGGLPVLVTGACGHLGGHVVRRLAGRGQRVLATDRSEAPADPQAAWGPEAARLVEFVQADLTDGSAMQDLAARCGDAVHVGAIPGPTRHLPPGVDPACLQKSAIGLEDLPGLELLRLNLLGTGLLFEALAARRDGRRVVFSSSLFSMGYSHDPADFRPQYLPLDEDHPMQPLEHYGLSKAMGEEMARMLARVGAVPSNDDCRGPEAKRPRTSDARGVGPSFVCLRFSNIVKAERWDKLPWPAPENGVTPLLWAYCHESDVIDAHLLALDVPREALASSCESFLLVADDTRYDKPTSELISQQWDRPPPLRRALPDHSSIVSNDKAKQVLGFRPRSVRPLASSADAPQTGPGRGDRSWHTFRAPSGFVLSSGEILDDGFLAYQTYGELNTDGSNAVLHPTSFDAVHWELEYNIGPGRLLDTSKYFVIVINLLGNGVSMSPSTCEARATFPAKGTSMSDNVRLQALLLDKLGVGPLALIYGYSMGAMQALHWGVMYPDRVQRIAAVCGSARASDYNVVFLDSLRAALLADPHCVEGADGRLLLTGPCHRGLKTFGRIYAGWGVPMEFYRQELWRKSSRDGQPFASREDFVVRSYEGGFASANPLNLLAQLHTWATADVSKAHGMAAGCTLAEALGRVRARVYLMPCTTDAYFTVAETKVEASSLPNCRFWPLESDWGHRAGDPHRPGQEADAAALASRVAELLAEPTPC</sequence>
<organism evidence="4 5">
    <name type="scientific">Prorocentrum cordatum</name>
    <dbReference type="NCBI Taxonomy" id="2364126"/>
    <lineage>
        <taxon>Eukaryota</taxon>
        <taxon>Sar</taxon>
        <taxon>Alveolata</taxon>
        <taxon>Dinophyceae</taxon>
        <taxon>Prorocentrales</taxon>
        <taxon>Prorocentraceae</taxon>
        <taxon>Prorocentrum</taxon>
    </lineage>
</organism>
<dbReference type="EMBL" id="CAUYUJ010004224">
    <property type="protein sequence ID" value="CAK0808633.1"/>
    <property type="molecule type" value="Genomic_DNA"/>
</dbReference>
<dbReference type="SUPFAM" id="SSF53474">
    <property type="entry name" value="alpha/beta-Hydrolases"/>
    <property type="match status" value="1"/>
</dbReference>
<dbReference type="InterPro" id="IPR000073">
    <property type="entry name" value="AB_hydrolase_1"/>
</dbReference>
<feature type="domain" description="NAD-dependent epimerase/dehydratase" evidence="3">
    <location>
        <begin position="12"/>
        <end position="93"/>
    </location>
</feature>
<name>A0ABN9QRT7_9DINO</name>
<gene>
    <name evidence="4" type="ORF">PCOR1329_LOCUS14164</name>
</gene>
<reference evidence="4" key="1">
    <citation type="submission" date="2023-10" db="EMBL/GenBank/DDBJ databases">
        <authorList>
            <person name="Chen Y."/>
            <person name="Shah S."/>
            <person name="Dougan E. K."/>
            <person name="Thang M."/>
            <person name="Chan C."/>
        </authorList>
    </citation>
    <scope>NUCLEOTIDE SEQUENCE [LARGE SCALE GENOMIC DNA]</scope>
</reference>
<keyword evidence="5" id="KW-1185">Reference proteome</keyword>
<evidence type="ECO:0000259" key="3">
    <source>
        <dbReference type="Pfam" id="PF01370"/>
    </source>
</evidence>
<dbReference type="Pfam" id="PF00561">
    <property type="entry name" value="Abhydrolase_1"/>
    <property type="match status" value="1"/>
</dbReference>
<evidence type="ECO:0000313" key="5">
    <source>
        <dbReference type="Proteomes" id="UP001189429"/>
    </source>
</evidence>
<dbReference type="Proteomes" id="UP001189429">
    <property type="component" value="Unassembled WGS sequence"/>
</dbReference>
<dbReference type="PROSITE" id="PS51257">
    <property type="entry name" value="PROKAR_LIPOPROTEIN"/>
    <property type="match status" value="1"/>
</dbReference>
<dbReference type="Gene3D" id="3.40.50.720">
    <property type="entry name" value="NAD(P)-binding Rossmann-like Domain"/>
    <property type="match status" value="1"/>
</dbReference>
<dbReference type="Pfam" id="PF01370">
    <property type="entry name" value="Epimerase"/>
    <property type="match status" value="1"/>
</dbReference>
<evidence type="ECO:0008006" key="6">
    <source>
        <dbReference type="Google" id="ProtNLM"/>
    </source>
</evidence>
<comment type="similarity">
    <text evidence="1">Belongs to the AB hydrolase superfamily. MetX family.</text>
</comment>
<dbReference type="SUPFAM" id="SSF51735">
    <property type="entry name" value="NAD(P)-binding Rossmann-fold domains"/>
    <property type="match status" value="1"/>
</dbReference>
<dbReference type="Gene3D" id="3.40.50.1820">
    <property type="entry name" value="alpha/beta hydrolase"/>
    <property type="match status" value="1"/>
</dbReference>
<dbReference type="PANTHER" id="PTHR32268:SF15">
    <property type="entry name" value="HOMOSERINE ACETYLTRANSFERASE FAMILY PROTEIN (AFU_ORTHOLOGUE AFUA_1G15350)"/>
    <property type="match status" value="1"/>
</dbReference>